<dbReference type="InterPro" id="IPR004640">
    <property type="entry name" value="HscB"/>
</dbReference>
<reference evidence="9 10" key="1">
    <citation type="submission" date="2025-04" db="UniProtKB">
        <authorList>
            <consortium name="RefSeq"/>
        </authorList>
    </citation>
    <scope>IDENTIFICATION</scope>
</reference>
<dbReference type="Pfam" id="PF07743">
    <property type="entry name" value="HSCB_C"/>
    <property type="match status" value="1"/>
</dbReference>
<dbReference type="AlphaFoldDB" id="A0A6I9SKI1"/>
<evidence type="ECO:0000256" key="2">
    <source>
        <dbReference type="ARBA" id="ARBA00004496"/>
    </source>
</evidence>
<dbReference type="GO" id="GO:0051259">
    <property type="term" value="P:protein complex oligomerization"/>
    <property type="evidence" value="ECO:0007669"/>
    <property type="project" value="InterPro"/>
</dbReference>
<dbReference type="SMART" id="SM00271">
    <property type="entry name" value="DnaJ"/>
    <property type="match status" value="1"/>
</dbReference>
<dbReference type="KEGG" id="egu:105059589"/>
<dbReference type="RefSeq" id="XP_010941251.1">
    <property type="nucleotide sequence ID" value="XM_010942949.2"/>
</dbReference>
<dbReference type="InterPro" id="IPR009073">
    <property type="entry name" value="HscB_oligo_C"/>
</dbReference>
<dbReference type="PANTHER" id="PTHR14021">
    <property type="entry name" value="IRON-SULFUR CLUSTER CO-CHAPERONE PROTEIN HSCB"/>
    <property type="match status" value="1"/>
</dbReference>
<dbReference type="FunFam" id="1.20.1280.20:FF:000002">
    <property type="entry name" value="HscB mitochondrial iron-sulfur cluster co-chaperone"/>
    <property type="match status" value="1"/>
</dbReference>
<dbReference type="SUPFAM" id="SSF47144">
    <property type="entry name" value="HSC20 (HSCB), C-terminal oligomerisation domain"/>
    <property type="match status" value="1"/>
</dbReference>
<keyword evidence="8" id="KW-1185">Reference proteome</keyword>
<dbReference type="GO" id="GO:0044571">
    <property type="term" value="P:[2Fe-2S] cluster assembly"/>
    <property type="evidence" value="ECO:0007669"/>
    <property type="project" value="InterPro"/>
</dbReference>
<dbReference type="GO" id="GO:0001671">
    <property type="term" value="F:ATPase activator activity"/>
    <property type="evidence" value="ECO:0007669"/>
    <property type="project" value="InterPro"/>
</dbReference>
<keyword evidence="6" id="KW-0143">Chaperone</keyword>
<dbReference type="InterPro" id="IPR036386">
    <property type="entry name" value="HscB_C_sf"/>
</dbReference>
<evidence type="ECO:0000256" key="1">
    <source>
        <dbReference type="ARBA" id="ARBA00004173"/>
    </source>
</evidence>
<evidence type="ECO:0000256" key="3">
    <source>
        <dbReference type="ARBA" id="ARBA00010476"/>
    </source>
</evidence>
<dbReference type="Gene3D" id="1.20.1280.20">
    <property type="entry name" value="HscB, C-terminal domain"/>
    <property type="match status" value="1"/>
</dbReference>
<dbReference type="RefSeq" id="XP_073107706.1">
    <property type="nucleotide sequence ID" value="XM_073251605.1"/>
</dbReference>
<keyword evidence="4" id="KW-0963">Cytoplasm</keyword>
<dbReference type="RefSeq" id="XP_010941242.1">
    <property type="nucleotide sequence ID" value="XM_010942940.2"/>
</dbReference>
<keyword evidence="5" id="KW-0496">Mitochondrion</keyword>
<evidence type="ECO:0000256" key="5">
    <source>
        <dbReference type="ARBA" id="ARBA00023128"/>
    </source>
</evidence>
<dbReference type="Gene3D" id="1.10.287.110">
    <property type="entry name" value="DnaJ domain"/>
    <property type="match status" value="1"/>
</dbReference>
<gene>
    <name evidence="9 10" type="primary">LOC105059589</name>
</gene>
<dbReference type="Proteomes" id="UP000504607">
    <property type="component" value="Chromosome 1"/>
</dbReference>
<feature type="domain" description="J" evidence="7">
    <location>
        <begin position="103"/>
        <end position="175"/>
    </location>
</feature>
<name>A0A6I9SKI1_ELAGV</name>
<protein>
    <submittedName>
        <fullName evidence="9 10">Iron-sulfur cluster co-chaperone protein HscB homolog isoform X1</fullName>
    </submittedName>
</protein>
<evidence type="ECO:0000313" key="10">
    <source>
        <dbReference type="RefSeq" id="XP_010941251.1"/>
    </source>
</evidence>
<evidence type="ECO:0000256" key="6">
    <source>
        <dbReference type="ARBA" id="ARBA00023186"/>
    </source>
</evidence>
<evidence type="ECO:0000259" key="7">
    <source>
        <dbReference type="PROSITE" id="PS50076"/>
    </source>
</evidence>
<dbReference type="CDD" id="cd06257">
    <property type="entry name" value="DnaJ"/>
    <property type="match status" value="1"/>
</dbReference>
<evidence type="ECO:0000313" key="9">
    <source>
        <dbReference type="RefSeq" id="XP_010941242.1"/>
    </source>
</evidence>
<dbReference type="InterPro" id="IPR036869">
    <property type="entry name" value="J_dom_sf"/>
</dbReference>
<dbReference type="PROSITE" id="PS50076">
    <property type="entry name" value="DNAJ_2"/>
    <property type="match status" value="1"/>
</dbReference>
<dbReference type="GO" id="GO:0005783">
    <property type="term" value="C:endoplasmic reticulum"/>
    <property type="evidence" value="ECO:0007669"/>
    <property type="project" value="UniProtKB-ARBA"/>
</dbReference>
<dbReference type="FunFam" id="1.10.287.110:FF:000082">
    <property type="entry name" value="Iron-sulfur cluster co-chaperone protein HscB, mitochondrial"/>
    <property type="match status" value="1"/>
</dbReference>
<dbReference type="SUPFAM" id="SSF46565">
    <property type="entry name" value="Chaperone J-domain"/>
    <property type="match status" value="1"/>
</dbReference>
<proteinExistence type="inferred from homology"/>
<accession>A0A6I9SKI1</accession>
<organism evidence="8 10">
    <name type="scientific">Elaeis guineensis var. tenera</name>
    <name type="common">Oil palm</name>
    <dbReference type="NCBI Taxonomy" id="51953"/>
    <lineage>
        <taxon>Eukaryota</taxon>
        <taxon>Viridiplantae</taxon>
        <taxon>Streptophyta</taxon>
        <taxon>Embryophyta</taxon>
        <taxon>Tracheophyta</taxon>
        <taxon>Spermatophyta</taxon>
        <taxon>Magnoliopsida</taxon>
        <taxon>Liliopsida</taxon>
        <taxon>Arecaceae</taxon>
        <taxon>Arecoideae</taxon>
        <taxon>Cocoseae</taxon>
        <taxon>Elaeidinae</taxon>
        <taxon>Elaeis</taxon>
    </lineage>
</organism>
<evidence type="ECO:0000313" key="8">
    <source>
        <dbReference type="Proteomes" id="UP000504607"/>
    </source>
</evidence>
<dbReference type="InterPro" id="IPR001623">
    <property type="entry name" value="DnaJ_domain"/>
</dbReference>
<dbReference type="GeneID" id="105059589"/>
<comment type="similarity">
    <text evidence="3">Belongs to the HscB family.</text>
</comment>
<dbReference type="NCBIfam" id="TIGR00714">
    <property type="entry name" value="hscB"/>
    <property type="match status" value="1"/>
</dbReference>
<comment type="subcellular location">
    <subcellularLocation>
        <location evidence="2">Cytoplasm</location>
    </subcellularLocation>
    <subcellularLocation>
        <location evidence="1">Mitochondrion</location>
    </subcellularLocation>
</comment>
<dbReference type="GO" id="GO:0051087">
    <property type="term" value="F:protein-folding chaperone binding"/>
    <property type="evidence" value="ECO:0007669"/>
    <property type="project" value="InterPro"/>
</dbReference>
<dbReference type="GO" id="GO:0005739">
    <property type="term" value="C:mitochondrion"/>
    <property type="evidence" value="ECO:0007669"/>
    <property type="project" value="UniProtKB-SubCell"/>
</dbReference>
<dbReference type="OrthoDB" id="448954at2759"/>
<dbReference type="PANTHER" id="PTHR14021:SF15">
    <property type="entry name" value="IRON-SULFUR CLUSTER CO-CHAPERONE PROTEIN HSCB"/>
    <property type="match status" value="1"/>
</dbReference>
<evidence type="ECO:0000256" key="4">
    <source>
        <dbReference type="ARBA" id="ARBA00022490"/>
    </source>
</evidence>
<dbReference type="RefSeq" id="XP_073107705.1">
    <property type="nucleotide sequence ID" value="XM_073251604.1"/>
</dbReference>
<sequence>MSSWRKLWVSGLSLLCRRYHLPPDLHLGLRSARVLMCSLPRPFTSCSGHHRPFPESRVFGRFCFSSESSNGRCWNCGAAAALAEPFLSCRACGSVQPVDQSVDYFQIFGLEKGYDIQDDNLEGKYKDWQKKLHPDLVHLKSEKEKTFAANQSARVNDAYRTISKSLSRAVYLMRLEGVHVDEEKTVMDLDLLSEMMEIREAVEEASDSHALRQLQSQIKRKFEAWSNSFLEAFKRKDFDDAINSIQRMRYYDRAIEEIIKKL</sequence>